<feature type="region of interest" description="Disordered" evidence="1">
    <location>
        <begin position="1"/>
        <end position="53"/>
    </location>
</feature>
<evidence type="ECO:0000313" key="2">
    <source>
        <dbReference type="EMBL" id="GID45429.1"/>
    </source>
</evidence>
<proteinExistence type="predicted"/>
<protein>
    <submittedName>
        <fullName evidence="2">Uncharacterized protein</fullName>
    </submittedName>
</protein>
<organism evidence="2">
    <name type="scientific">Actinoplanes campanulatus</name>
    <dbReference type="NCBI Taxonomy" id="113559"/>
    <lineage>
        <taxon>Bacteria</taxon>
        <taxon>Bacillati</taxon>
        <taxon>Actinomycetota</taxon>
        <taxon>Actinomycetes</taxon>
        <taxon>Micromonosporales</taxon>
        <taxon>Micromonosporaceae</taxon>
        <taxon>Actinoplanes</taxon>
    </lineage>
</organism>
<dbReference type="EMBL" id="BOMF01000051">
    <property type="protein sequence ID" value="GID45429.1"/>
    <property type="molecule type" value="Genomic_DNA"/>
</dbReference>
<feature type="region of interest" description="Disordered" evidence="1">
    <location>
        <begin position="69"/>
        <end position="93"/>
    </location>
</feature>
<comment type="caution">
    <text evidence="2">The sequence shown here is derived from an EMBL/GenBank/DDBJ whole genome shotgun (WGS) entry which is preliminary data.</text>
</comment>
<accession>A0ABQ3WGR3</accession>
<name>A0ABQ3WGR3_9ACTN</name>
<sequence length="93" mass="10644">MKQGHDTTPIRGGKPVFNMGEGRPQSRFRDSGVTPARLRPRREQAVTPNTNRRSKFNIRTTAGIVQGVHHRHLRPLQRGDGWAYTHQPEQSHE</sequence>
<dbReference type="RefSeq" id="WP_204295920.1">
    <property type="nucleotide sequence ID" value="NZ_BAAAGQ010000029.1"/>
</dbReference>
<gene>
    <name evidence="2" type="ORF">Aca07nite_27040</name>
</gene>
<evidence type="ECO:0000256" key="1">
    <source>
        <dbReference type="SAM" id="MobiDB-lite"/>
    </source>
</evidence>
<reference evidence="2" key="1">
    <citation type="submission" date="2021-01" db="EMBL/GenBank/DDBJ databases">
        <title>Whole genome shotgun sequence of Actinoplanes capillaceus NBRC 16408.</title>
        <authorList>
            <person name="Komaki H."/>
            <person name="Tamura T."/>
        </authorList>
    </citation>
    <scope>NUCLEOTIDE SEQUENCE [LARGE SCALE GENOMIC DNA]</scope>
    <source>
        <strain evidence="2">NBRC 16408</strain>
    </source>
</reference>